<feature type="compositionally biased region" description="Basic residues" evidence="1">
    <location>
        <begin position="20"/>
        <end position="33"/>
    </location>
</feature>
<name>A0A9X1ZM55_9GAMM</name>
<gene>
    <name evidence="2" type="ORF">L2672_16750</name>
</gene>
<dbReference type="EMBL" id="JAKIKP010000019">
    <property type="protein sequence ID" value="MCL1144323.1"/>
    <property type="molecule type" value="Genomic_DNA"/>
</dbReference>
<feature type="region of interest" description="Disordered" evidence="1">
    <location>
        <begin position="1"/>
        <end position="33"/>
    </location>
</feature>
<proteinExistence type="predicted"/>
<dbReference type="Proteomes" id="UP001139333">
    <property type="component" value="Unassembled WGS sequence"/>
</dbReference>
<evidence type="ECO:0000313" key="3">
    <source>
        <dbReference type="Proteomes" id="UP001139333"/>
    </source>
</evidence>
<protein>
    <submittedName>
        <fullName evidence="2">Small highly charged protein</fullName>
    </submittedName>
</protein>
<comment type="caution">
    <text evidence="2">The sequence shown here is derived from an EMBL/GenBank/DDBJ whole genome shotgun (WGS) entry which is preliminary data.</text>
</comment>
<dbReference type="RefSeq" id="WP_248996991.1">
    <property type="nucleotide sequence ID" value="NZ_JAKIKP010000019.1"/>
</dbReference>
<dbReference type="AlphaFoldDB" id="A0A9X1ZM55"/>
<keyword evidence="3" id="KW-1185">Reference proteome</keyword>
<evidence type="ECO:0000313" key="2">
    <source>
        <dbReference type="EMBL" id="MCL1144323.1"/>
    </source>
</evidence>
<evidence type="ECO:0000256" key="1">
    <source>
        <dbReference type="SAM" id="MobiDB-lite"/>
    </source>
</evidence>
<reference evidence="2" key="1">
    <citation type="submission" date="2022-01" db="EMBL/GenBank/DDBJ databases">
        <title>Whole genome-based taxonomy of the Shewanellaceae.</title>
        <authorList>
            <person name="Martin-Rodriguez A.J."/>
        </authorList>
    </citation>
    <scope>NUCLEOTIDE SEQUENCE</scope>
    <source>
        <strain evidence="2">DSM 16422</strain>
    </source>
</reference>
<organism evidence="2 3">
    <name type="scientific">Shewanella gaetbuli</name>
    <dbReference type="NCBI Taxonomy" id="220752"/>
    <lineage>
        <taxon>Bacteria</taxon>
        <taxon>Pseudomonadati</taxon>
        <taxon>Pseudomonadota</taxon>
        <taxon>Gammaproteobacteria</taxon>
        <taxon>Alteromonadales</taxon>
        <taxon>Shewanellaceae</taxon>
        <taxon>Shewanella</taxon>
    </lineage>
</organism>
<sequence>MAHTFEFDEDDVPWGDNLKGKSKPKKVKQRRRDLKRRYFDDHAEVEFSPNKWR</sequence>
<accession>A0A9X1ZM55</accession>